<feature type="domain" description="Arabidopsis retrotransposon Orf1 C-terminal" evidence="1">
    <location>
        <begin position="71"/>
        <end position="194"/>
    </location>
</feature>
<sequence>MKAACLVQLGKWASWTSSVGRRVGRCDLRTKWKFDTGSTAPFRDKHPWPREREEEPIPLFDHFADTHAAAKSSKCRNRAIEDTWDDYDNIFYNEWLKVSIEPTRFIDPDVIRLLGIRSDLEDMFVELGMGNMATNPKVLYPELVRQFMAMVNVYYANERAKRASEGILTFFIRGIHYRVPLSALSTIYGFQNTELQHAVGQSAAAFSPFPPMPDMSTRPEGDFQRVVVDALIAIWARVSRCLSLFEQEECASQLTISSRTITPAQGRLRGVHRRDY</sequence>
<dbReference type="Pfam" id="PF03078">
    <property type="entry name" value="ATHILA"/>
    <property type="match status" value="1"/>
</dbReference>
<protein>
    <recommendedName>
        <fullName evidence="1">Arabidopsis retrotransposon Orf1 C-terminal domain-containing protein</fullName>
    </recommendedName>
</protein>
<evidence type="ECO:0000313" key="2">
    <source>
        <dbReference type="EMBL" id="KAF3538185.1"/>
    </source>
</evidence>
<comment type="caution">
    <text evidence="2">The sequence shown here is derived from an EMBL/GenBank/DDBJ whole genome shotgun (WGS) entry which is preliminary data.</text>
</comment>
<reference evidence="2" key="1">
    <citation type="submission" date="2019-12" db="EMBL/GenBank/DDBJ databases">
        <title>Genome sequencing and annotation of Brassica cretica.</title>
        <authorList>
            <person name="Studholme D.J."/>
            <person name="Sarris P."/>
        </authorList>
    </citation>
    <scope>NUCLEOTIDE SEQUENCE</scope>
    <source>
        <strain evidence="2">PFS-109/04</strain>
        <tissue evidence="2">Leaf</tissue>
    </source>
</reference>
<dbReference type="EMBL" id="QGKX02001290">
    <property type="protein sequence ID" value="KAF3538185.1"/>
    <property type="molecule type" value="Genomic_DNA"/>
</dbReference>
<gene>
    <name evidence="2" type="ORF">F2Q69_00022576</name>
</gene>
<accession>A0A8S9Q347</accession>
<name>A0A8S9Q347_BRACR</name>
<dbReference type="AlphaFoldDB" id="A0A8S9Q347"/>
<evidence type="ECO:0000259" key="1">
    <source>
        <dbReference type="Pfam" id="PF03078"/>
    </source>
</evidence>
<dbReference type="Proteomes" id="UP000712600">
    <property type="component" value="Unassembled WGS sequence"/>
</dbReference>
<evidence type="ECO:0000313" key="3">
    <source>
        <dbReference type="Proteomes" id="UP000712600"/>
    </source>
</evidence>
<dbReference type="InterPro" id="IPR004312">
    <property type="entry name" value="ATHILA_Orf1_C"/>
</dbReference>
<organism evidence="2 3">
    <name type="scientific">Brassica cretica</name>
    <name type="common">Mustard</name>
    <dbReference type="NCBI Taxonomy" id="69181"/>
    <lineage>
        <taxon>Eukaryota</taxon>
        <taxon>Viridiplantae</taxon>
        <taxon>Streptophyta</taxon>
        <taxon>Embryophyta</taxon>
        <taxon>Tracheophyta</taxon>
        <taxon>Spermatophyta</taxon>
        <taxon>Magnoliopsida</taxon>
        <taxon>eudicotyledons</taxon>
        <taxon>Gunneridae</taxon>
        <taxon>Pentapetalae</taxon>
        <taxon>rosids</taxon>
        <taxon>malvids</taxon>
        <taxon>Brassicales</taxon>
        <taxon>Brassicaceae</taxon>
        <taxon>Brassiceae</taxon>
        <taxon>Brassica</taxon>
    </lineage>
</organism>
<proteinExistence type="predicted"/>